<evidence type="ECO:0000256" key="1">
    <source>
        <dbReference type="ARBA" id="ARBA00004429"/>
    </source>
</evidence>
<dbReference type="Proteomes" id="UP001221189">
    <property type="component" value="Unassembled WGS sequence"/>
</dbReference>
<proteinExistence type="inferred from homology"/>
<evidence type="ECO:0000313" key="11">
    <source>
        <dbReference type="Proteomes" id="UP001221189"/>
    </source>
</evidence>
<keyword evidence="5 9" id="KW-0812">Transmembrane</keyword>
<feature type="transmembrane region" description="Helical" evidence="9">
    <location>
        <begin position="312"/>
        <end position="329"/>
    </location>
</feature>
<feature type="transmembrane region" description="Helical" evidence="9">
    <location>
        <begin position="273"/>
        <end position="292"/>
    </location>
</feature>
<keyword evidence="2" id="KW-0813">Transport</keyword>
<evidence type="ECO:0000256" key="6">
    <source>
        <dbReference type="ARBA" id="ARBA00022989"/>
    </source>
</evidence>
<protein>
    <submittedName>
        <fullName evidence="10">YeeE/YedE family protein</fullName>
    </submittedName>
</protein>
<feature type="transmembrane region" description="Helical" evidence="9">
    <location>
        <begin position="211"/>
        <end position="231"/>
    </location>
</feature>
<evidence type="ECO:0000256" key="2">
    <source>
        <dbReference type="ARBA" id="ARBA00022448"/>
    </source>
</evidence>
<reference evidence="10 11" key="1">
    <citation type="submission" date="2022-10" db="EMBL/GenBank/DDBJ databases">
        <title>Paucibacter sp. hw1 Genome sequencing.</title>
        <authorList>
            <person name="Park S."/>
        </authorList>
    </citation>
    <scope>NUCLEOTIDE SEQUENCE [LARGE SCALE GENOMIC DNA]</scope>
    <source>
        <strain evidence="11">hw1</strain>
    </source>
</reference>
<keyword evidence="6 9" id="KW-1133">Transmembrane helix</keyword>
<gene>
    <name evidence="10" type="ORF">PRZ03_15725</name>
</gene>
<sequence length="409" mass="41971">MSRAVTPKPQPGVALAALAVVVLLGISIARHAPGRHVLLMLTGVALGGVLYQSVFGFTSAFRVLLASRRSAGFRAQMVMLGVACLLFFPVLVGGTLWGQPVIGFLSPVGVSLMFGAFIFGIGMQLGGGCASGTLYALGGGSTRMLVTLLFFIVGSVVGVTHLAWWERLPALEPVSLITGLGWPLALALNLAVFAAAYCVAWRLERARHGSVVSIATLPSMNAGAGAAPGVARAGATPCVSGPWPLLTGALALALLNFVTLAGRPWGITSAYGLWGGMLLQSVGVPITGWSGYSSPEMQAALHKGALADITSVMDFGIMLGALLAAGAAGKFKPVWRISGGHFAASVVGGLLLGYGARLAYGCNIGAFFSGIASGSLHGWLWIVFALVGTWAGLHLRPVFGLSDVPPSKH</sequence>
<evidence type="ECO:0000313" key="10">
    <source>
        <dbReference type="EMBL" id="MDC8773036.1"/>
    </source>
</evidence>
<name>A0ABT5KGH8_9BURK</name>
<evidence type="ECO:0000256" key="9">
    <source>
        <dbReference type="SAM" id="Phobius"/>
    </source>
</evidence>
<dbReference type="InterPro" id="IPR007272">
    <property type="entry name" value="Sulf_transp_TsuA/YedE"/>
</dbReference>
<evidence type="ECO:0000256" key="8">
    <source>
        <dbReference type="ARBA" id="ARBA00035655"/>
    </source>
</evidence>
<evidence type="ECO:0000256" key="5">
    <source>
        <dbReference type="ARBA" id="ARBA00022692"/>
    </source>
</evidence>
<evidence type="ECO:0000256" key="3">
    <source>
        <dbReference type="ARBA" id="ARBA00022475"/>
    </source>
</evidence>
<evidence type="ECO:0000256" key="4">
    <source>
        <dbReference type="ARBA" id="ARBA00022519"/>
    </source>
</evidence>
<feature type="transmembrane region" description="Helical" evidence="9">
    <location>
        <begin position="144"/>
        <end position="164"/>
    </location>
</feature>
<keyword evidence="4" id="KW-0997">Cell inner membrane</keyword>
<keyword evidence="7 9" id="KW-0472">Membrane</keyword>
<feature type="transmembrane region" description="Helical" evidence="9">
    <location>
        <begin position="39"/>
        <end position="65"/>
    </location>
</feature>
<feature type="transmembrane region" description="Helical" evidence="9">
    <location>
        <begin position="176"/>
        <end position="199"/>
    </location>
</feature>
<dbReference type="PANTHER" id="PTHR30574">
    <property type="entry name" value="INNER MEMBRANE PROTEIN YEDE"/>
    <property type="match status" value="1"/>
</dbReference>
<dbReference type="Pfam" id="PF04143">
    <property type="entry name" value="Sulf_transp"/>
    <property type="match status" value="1"/>
</dbReference>
<evidence type="ECO:0000256" key="7">
    <source>
        <dbReference type="ARBA" id="ARBA00023136"/>
    </source>
</evidence>
<accession>A0ABT5KGH8</accession>
<comment type="caution">
    <text evidence="10">The sequence shown here is derived from an EMBL/GenBank/DDBJ whole genome shotgun (WGS) entry which is preliminary data.</text>
</comment>
<organism evidence="10 11">
    <name type="scientific">Roseateles albus</name>
    <dbReference type="NCBI Taxonomy" id="2987525"/>
    <lineage>
        <taxon>Bacteria</taxon>
        <taxon>Pseudomonadati</taxon>
        <taxon>Pseudomonadota</taxon>
        <taxon>Betaproteobacteria</taxon>
        <taxon>Burkholderiales</taxon>
        <taxon>Sphaerotilaceae</taxon>
        <taxon>Roseateles</taxon>
    </lineage>
</organism>
<feature type="transmembrane region" description="Helical" evidence="9">
    <location>
        <begin position="110"/>
        <end position="137"/>
    </location>
</feature>
<dbReference type="PANTHER" id="PTHR30574:SF1">
    <property type="entry name" value="SULPHUR TRANSPORT DOMAIN-CONTAINING PROTEIN"/>
    <property type="match status" value="1"/>
</dbReference>
<keyword evidence="3" id="KW-1003">Cell membrane</keyword>
<feature type="transmembrane region" description="Helical" evidence="9">
    <location>
        <begin position="366"/>
        <end position="387"/>
    </location>
</feature>
<feature type="transmembrane region" description="Helical" evidence="9">
    <location>
        <begin position="77"/>
        <end position="98"/>
    </location>
</feature>
<feature type="transmembrane region" description="Helical" evidence="9">
    <location>
        <begin position="341"/>
        <end position="360"/>
    </location>
</feature>
<feature type="transmembrane region" description="Helical" evidence="9">
    <location>
        <begin position="243"/>
        <end position="261"/>
    </location>
</feature>
<comment type="subcellular location">
    <subcellularLocation>
        <location evidence="1">Cell inner membrane</location>
        <topology evidence="1">Multi-pass membrane protein</topology>
    </subcellularLocation>
</comment>
<comment type="similarity">
    <text evidence="8">Belongs to the TsuA/YedE (TC 9.B.102) family.</text>
</comment>
<keyword evidence="11" id="KW-1185">Reference proteome</keyword>
<dbReference type="EMBL" id="JAQQXT010000009">
    <property type="protein sequence ID" value="MDC8773036.1"/>
    <property type="molecule type" value="Genomic_DNA"/>
</dbReference>